<gene>
    <name evidence="1" type="ORF">AVEN_176828_1</name>
</gene>
<dbReference type="EMBL" id="BGPR01162205">
    <property type="protein sequence ID" value="GBM00099.1"/>
    <property type="molecule type" value="Genomic_DNA"/>
</dbReference>
<sequence length="113" mass="12771">TDCVLKPTLIIRSYQPPQWIFGEIVTSRNCHQVTPRPPQRTLVKSCTGSRKFCHQVTPGLHSGSLVKSCTEVEILSSGHTRPPQRIFGEIVYRSRTFVIMSLRSFGNNESDIQ</sequence>
<dbReference type="AlphaFoldDB" id="A0A4Y2C6W8"/>
<keyword evidence="2" id="KW-1185">Reference proteome</keyword>
<evidence type="ECO:0000313" key="2">
    <source>
        <dbReference type="Proteomes" id="UP000499080"/>
    </source>
</evidence>
<proteinExistence type="predicted"/>
<dbReference type="Proteomes" id="UP000499080">
    <property type="component" value="Unassembled WGS sequence"/>
</dbReference>
<organism evidence="1 2">
    <name type="scientific">Araneus ventricosus</name>
    <name type="common">Orbweaver spider</name>
    <name type="synonym">Epeira ventricosa</name>
    <dbReference type="NCBI Taxonomy" id="182803"/>
    <lineage>
        <taxon>Eukaryota</taxon>
        <taxon>Metazoa</taxon>
        <taxon>Ecdysozoa</taxon>
        <taxon>Arthropoda</taxon>
        <taxon>Chelicerata</taxon>
        <taxon>Arachnida</taxon>
        <taxon>Araneae</taxon>
        <taxon>Araneomorphae</taxon>
        <taxon>Entelegynae</taxon>
        <taxon>Araneoidea</taxon>
        <taxon>Araneidae</taxon>
        <taxon>Araneus</taxon>
    </lineage>
</organism>
<feature type="non-terminal residue" evidence="1">
    <location>
        <position position="1"/>
    </location>
</feature>
<accession>A0A4Y2C6W8</accession>
<reference evidence="1 2" key="1">
    <citation type="journal article" date="2019" name="Sci. Rep.">
        <title>Orb-weaving spider Araneus ventricosus genome elucidates the spidroin gene catalogue.</title>
        <authorList>
            <person name="Kono N."/>
            <person name="Nakamura H."/>
            <person name="Ohtoshi R."/>
            <person name="Moran D.A.P."/>
            <person name="Shinohara A."/>
            <person name="Yoshida Y."/>
            <person name="Fujiwara M."/>
            <person name="Mori M."/>
            <person name="Tomita M."/>
            <person name="Arakawa K."/>
        </authorList>
    </citation>
    <scope>NUCLEOTIDE SEQUENCE [LARGE SCALE GENOMIC DNA]</scope>
</reference>
<evidence type="ECO:0000313" key="1">
    <source>
        <dbReference type="EMBL" id="GBM00099.1"/>
    </source>
</evidence>
<protein>
    <submittedName>
        <fullName evidence="1">Uncharacterized protein</fullName>
    </submittedName>
</protein>
<comment type="caution">
    <text evidence="1">The sequence shown here is derived from an EMBL/GenBank/DDBJ whole genome shotgun (WGS) entry which is preliminary data.</text>
</comment>
<name>A0A4Y2C6W8_ARAVE</name>